<dbReference type="EMBL" id="QTSX02006488">
    <property type="protein sequence ID" value="KAJ9053784.1"/>
    <property type="molecule type" value="Genomic_DNA"/>
</dbReference>
<proteinExistence type="predicted"/>
<keyword evidence="2" id="KW-1185">Reference proteome</keyword>
<accession>A0ACC2RUL3</accession>
<dbReference type="Proteomes" id="UP001165960">
    <property type="component" value="Unassembled WGS sequence"/>
</dbReference>
<evidence type="ECO:0000313" key="2">
    <source>
        <dbReference type="Proteomes" id="UP001165960"/>
    </source>
</evidence>
<sequence>MNLWFKQILPYLLLVIFHLNSGQVDNQVAAPSRDQPAKLPQALYCPPRAPFGPVHFTEYPPNPAYSEYNLETILITNPLARTRSTKYIGRERKRIKIPPLLFKDKYNYLPVYFVPMTLPLTPRPDCPLEPTAAAETTSTQLFGVLYITLTGLVDSMVPNSGPWSLLGQSVSYIIKLAPILWWALPAGLAIPHPKPPNASTYDWLPDSWEYYRWCQTPLWTAGEKQLLLDQSLICL</sequence>
<comment type="caution">
    <text evidence="1">The sequence shown here is derived from an EMBL/GenBank/DDBJ whole genome shotgun (WGS) entry which is preliminary data.</text>
</comment>
<evidence type="ECO:0000313" key="1">
    <source>
        <dbReference type="EMBL" id="KAJ9053784.1"/>
    </source>
</evidence>
<protein>
    <submittedName>
        <fullName evidence="1">Uncharacterized protein</fullName>
    </submittedName>
</protein>
<name>A0ACC2RUL3_9FUNG</name>
<organism evidence="1 2">
    <name type="scientific">Entomophthora muscae</name>
    <dbReference type="NCBI Taxonomy" id="34485"/>
    <lineage>
        <taxon>Eukaryota</taxon>
        <taxon>Fungi</taxon>
        <taxon>Fungi incertae sedis</taxon>
        <taxon>Zoopagomycota</taxon>
        <taxon>Entomophthoromycotina</taxon>
        <taxon>Entomophthoromycetes</taxon>
        <taxon>Entomophthorales</taxon>
        <taxon>Entomophthoraceae</taxon>
        <taxon>Entomophthora</taxon>
    </lineage>
</organism>
<gene>
    <name evidence="1" type="ORF">DSO57_1020762</name>
</gene>
<reference evidence="1" key="1">
    <citation type="submission" date="2022-04" db="EMBL/GenBank/DDBJ databases">
        <title>Genome of the entomopathogenic fungus Entomophthora muscae.</title>
        <authorList>
            <person name="Elya C."/>
            <person name="Lovett B.R."/>
            <person name="Lee E."/>
            <person name="Macias A.M."/>
            <person name="Hajek A.E."/>
            <person name="De Bivort B.L."/>
            <person name="Kasson M.T."/>
            <person name="De Fine Licht H.H."/>
            <person name="Stajich J.E."/>
        </authorList>
    </citation>
    <scope>NUCLEOTIDE SEQUENCE</scope>
    <source>
        <strain evidence="1">Berkeley</strain>
    </source>
</reference>